<dbReference type="GO" id="GO:0005524">
    <property type="term" value="F:ATP binding"/>
    <property type="evidence" value="ECO:0007669"/>
    <property type="project" value="UniProtKB-KW"/>
</dbReference>
<evidence type="ECO:0000313" key="11">
    <source>
        <dbReference type="EMBL" id="KAE9390412.1"/>
    </source>
</evidence>
<proteinExistence type="inferred from homology"/>
<dbReference type="SMART" id="SM00490">
    <property type="entry name" value="HELICc"/>
    <property type="match status" value="1"/>
</dbReference>
<evidence type="ECO:0000256" key="1">
    <source>
        <dbReference type="ARBA" id="ARBA00005446"/>
    </source>
</evidence>
<dbReference type="GO" id="GO:0003676">
    <property type="term" value="F:nucleic acid binding"/>
    <property type="evidence" value="ECO:0007669"/>
    <property type="project" value="InterPro"/>
</dbReference>
<reference evidence="11" key="1">
    <citation type="journal article" date="2019" name="Environ. Microbiol.">
        <title>Fungal ecological strategies reflected in gene transcription - a case study of two litter decomposers.</title>
        <authorList>
            <person name="Barbi F."/>
            <person name="Kohler A."/>
            <person name="Barry K."/>
            <person name="Baskaran P."/>
            <person name="Daum C."/>
            <person name="Fauchery L."/>
            <person name="Ihrmark K."/>
            <person name="Kuo A."/>
            <person name="LaButti K."/>
            <person name="Lipzen A."/>
            <person name="Morin E."/>
            <person name="Grigoriev I.V."/>
            <person name="Henrissat B."/>
            <person name="Lindahl B."/>
            <person name="Martin F."/>
        </authorList>
    </citation>
    <scope>NUCLEOTIDE SEQUENCE</scope>
    <source>
        <strain evidence="11">JB14</strain>
    </source>
</reference>
<feature type="compositionally biased region" description="Basic and acidic residues" evidence="7">
    <location>
        <begin position="85"/>
        <end position="98"/>
    </location>
</feature>
<keyword evidence="6" id="KW-0479">Metal-binding</keyword>
<dbReference type="GO" id="GO:0008270">
    <property type="term" value="F:zinc ion binding"/>
    <property type="evidence" value="ECO:0007669"/>
    <property type="project" value="UniProtKB-KW"/>
</dbReference>
<feature type="domain" description="C2H2-type" evidence="8">
    <location>
        <begin position="378"/>
        <end position="410"/>
    </location>
</feature>
<dbReference type="EC" id="5.6.2.4" evidence="5"/>
<dbReference type="InterPro" id="IPR027417">
    <property type="entry name" value="P-loop_NTPase"/>
</dbReference>
<dbReference type="Proteomes" id="UP000799118">
    <property type="component" value="Unassembled WGS sequence"/>
</dbReference>
<keyword evidence="6" id="KW-0862">Zinc</keyword>
<dbReference type="InterPro" id="IPR014001">
    <property type="entry name" value="Helicase_ATP-bd"/>
</dbReference>
<dbReference type="GO" id="GO:0043138">
    <property type="term" value="F:3'-5' DNA helicase activity"/>
    <property type="evidence" value="ECO:0007669"/>
    <property type="project" value="UniProtKB-EC"/>
</dbReference>
<keyword evidence="6" id="KW-0863">Zinc-finger</keyword>
<feature type="compositionally biased region" description="Basic and acidic residues" evidence="7">
    <location>
        <begin position="193"/>
        <end position="202"/>
    </location>
</feature>
<dbReference type="PROSITE" id="PS50157">
    <property type="entry name" value="ZINC_FINGER_C2H2_2"/>
    <property type="match status" value="1"/>
</dbReference>
<evidence type="ECO:0000256" key="3">
    <source>
        <dbReference type="ARBA" id="ARBA00022840"/>
    </source>
</evidence>
<evidence type="ECO:0000256" key="5">
    <source>
        <dbReference type="ARBA" id="ARBA00034808"/>
    </source>
</evidence>
<feature type="compositionally biased region" description="Polar residues" evidence="7">
    <location>
        <begin position="133"/>
        <end position="142"/>
    </location>
</feature>
<evidence type="ECO:0000256" key="7">
    <source>
        <dbReference type="SAM" id="MobiDB-lite"/>
    </source>
</evidence>
<feature type="compositionally biased region" description="Acidic residues" evidence="7">
    <location>
        <begin position="177"/>
        <end position="189"/>
    </location>
</feature>
<dbReference type="Pfam" id="PF00270">
    <property type="entry name" value="DEAD"/>
    <property type="match status" value="1"/>
</dbReference>
<evidence type="ECO:0000259" key="10">
    <source>
        <dbReference type="PROSITE" id="PS51194"/>
    </source>
</evidence>
<dbReference type="InterPro" id="IPR011545">
    <property type="entry name" value="DEAD/DEAH_box_helicase_dom"/>
</dbReference>
<feature type="region of interest" description="Disordered" evidence="7">
    <location>
        <begin position="177"/>
        <end position="264"/>
    </location>
</feature>
<keyword evidence="12" id="KW-1185">Reference proteome</keyword>
<accession>A0A6A4GX16</accession>
<feature type="compositionally biased region" description="Acidic residues" evidence="7">
    <location>
        <begin position="225"/>
        <end position="248"/>
    </location>
</feature>
<dbReference type="OrthoDB" id="2507344at2759"/>
<dbReference type="Pfam" id="PF00271">
    <property type="entry name" value="Helicase_C"/>
    <property type="match status" value="1"/>
</dbReference>
<comment type="catalytic activity">
    <reaction evidence="4">
        <text>Couples ATP hydrolysis with the unwinding of duplex DNA by translocating in the 3'-5' direction.</text>
        <dbReference type="EC" id="5.6.2.4"/>
    </reaction>
</comment>
<comment type="similarity">
    <text evidence="1">Belongs to the helicase family. RecQ subfamily.</text>
</comment>
<evidence type="ECO:0000259" key="9">
    <source>
        <dbReference type="PROSITE" id="PS51192"/>
    </source>
</evidence>
<organism evidence="11 12">
    <name type="scientific">Gymnopus androsaceus JB14</name>
    <dbReference type="NCBI Taxonomy" id="1447944"/>
    <lineage>
        <taxon>Eukaryota</taxon>
        <taxon>Fungi</taxon>
        <taxon>Dikarya</taxon>
        <taxon>Basidiomycota</taxon>
        <taxon>Agaricomycotina</taxon>
        <taxon>Agaricomycetes</taxon>
        <taxon>Agaricomycetidae</taxon>
        <taxon>Agaricales</taxon>
        <taxon>Marasmiineae</taxon>
        <taxon>Omphalotaceae</taxon>
        <taxon>Gymnopus</taxon>
    </lineage>
</organism>
<feature type="compositionally biased region" description="Low complexity" evidence="7">
    <location>
        <begin position="102"/>
        <end position="132"/>
    </location>
</feature>
<dbReference type="GO" id="GO:0005737">
    <property type="term" value="C:cytoplasm"/>
    <property type="evidence" value="ECO:0007669"/>
    <property type="project" value="TreeGrafter"/>
</dbReference>
<gene>
    <name evidence="11" type="ORF">BT96DRAFT_1002315</name>
</gene>
<feature type="domain" description="Helicase C-terminal" evidence="10">
    <location>
        <begin position="1365"/>
        <end position="1519"/>
    </location>
</feature>
<name>A0A6A4GX16_9AGAR</name>
<dbReference type="SMART" id="SM00487">
    <property type="entry name" value="DEXDc"/>
    <property type="match status" value="1"/>
</dbReference>
<dbReference type="InterPro" id="IPR013087">
    <property type="entry name" value="Znf_C2H2_type"/>
</dbReference>
<evidence type="ECO:0000256" key="4">
    <source>
        <dbReference type="ARBA" id="ARBA00034617"/>
    </source>
</evidence>
<keyword evidence="3" id="KW-0067">ATP-binding</keyword>
<dbReference type="SUPFAM" id="SSF52540">
    <property type="entry name" value="P-loop containing nucleoside triphosphate hydrolases"/>
    <property type="match status" value="1"/>
</dbReference>
<dbReference type="Gene3D" id="3.40.50.300">
    <property type="entry name" value="P-loop containing nucleotide triphosphate hydrolases"/>
    <property type="match status" value="2"/>
</dbReference>
<dbReference type="PANTHER" id="PTHR13710:SF154">
    <property type="entry name" value="RECQ HELICASE, PUTATIVE (AFU_ORTHOLOGUE AFUA_6G14720)-RELATED"/>
    <property type="match status" value="1"/>
</dbReference>
<keyword evidence="2" id="KW-0547">Nucleotide-binding</keyword>
<feature type="domain" description="Helicase ATP-binding" evidence="9">
    <location>
        <begin position="1172"/>
        <end position="1330"/>
    </location>
</feature>
<dbReference type="GO" id="GO:0005694">
    <property type="term" value="C:chromosome"/>
    <property type="evidence" value="ECO:0007669"/>
    <property type="project" value="TreeGrafter"/>
</dbReference>
<dbReference type="PROSITE" id="PS51192">
    <property type="entry name" value="HELICASE_ATP_BIND_1"/>
    <property type="match status" value="1"/>
</dbReference>
<dbReference type="EMBL" id="ML769659">
    <property type="protein sequence ID" value="KAE9390412.1"/>
    <property type="molecule type" value="Genomic_DNA"/>
</dbReference>
<dbReference type="GO" id="GO:0000724">
    <property type="term" value="P:double-strand break repair via homologous recombination"/>
    <property type="evidence" value="ECO:0007669"/>
    <property type="project" value="TreeGrafter"/>
</dbReference>
<protein>
    <recommendedName>
        <fullName evidence="5">DNA 3'-5' helicase</fullName>
        <ecNumber evidence="5">5.6.2.4</ecNumber>
    </recommendedName>
</protein>
<dbReference type="InterPro" id="IPR001650">
    <property type="entry name" value="Helicase_C-like"/>
</dbReference>
<evidence type="ECO:0000256" key="6">
    <source>
        <dbReference type="PROSITE-ProRule" id="PRU00042"/>
    </source>
</evidence>
<evidence type="ECO:0000313" key="12">
    <source>
        <dbReference type="Proteomes" id="UP000799118"/>
    </source>
</evidence>
<evidence type="ECO:0000256" key="2">
    <source>
        <dbReference type="ARBA" id="ARBA00022741"/>
    </source>
</evidence>
<dbReference type="GO" id="GO:0009378">
    <property type="term" value="F:four-way junction helicase activity"/>
    <property type="evidence" value="ECO:0007669"/>
    <property type="project" value="TreeGrafter"/>
</dbReference>
<dbReference type="PANTHER" id="PTHR13710">
    <property type="entry name" value="DNA HELICASE RECQ FAMILY MEMBER"/>
    <property type="match status" value="1"/>
</dbReference>
<evidence type="ECO:0000259" key="8">
    <source>
        <dbReference type="PROSITE" id="PS50157"/>
    </source>
</evidence>
<sequence>MLIVSARFRCIIAGCAYPTASTKSSHPRAYHYSTTVTYKGIRITVERIDCVLICPCGNSAHNRRHVDSFKKIFDDHPNHTPNLDLDSKYDDPHLDLYVDPRSGNPSNPPTSASASSNLDVASSSNAQASTSAIQGSSSATSHVDTKPIDSLSSALIAEPCPMDVDQHDCGDEMIEEGEQEEWDDGEMQESGELPEKESRMDVDEPEEIPEDVHMRISTPALSDIPLEDPPSEDDEGNFDPVISEDVDWNEPPTTTPPNPSEEDKQSLINRFAPLPDEANEELARSFLLGHKIAVDPIQRWSICLECRLPVNWATIHSHRHHEHHSRFSRIARTAGAFVEFPSEEAIVERLLTLRAHQPLPYTTEPIALVDGLDVKTCFKCLFPGCDKIYVSQRSFNNHWRLSPSHTGRRTKASVKVHPLGGMMFSKQYAEITDPPTDYESDKAFAQIMAQSKESGIGDPSTTGGPAQKASAMSDIYNEFKWNEIIEGANFEDVRRSALLPDPSAEPVYHRIVKGAYDYYWSVIPQLENLGVTVRRWIRSLREGDIRSVPFRRLQEHGSMDINSNYLGTFLVFLLRNIDKPIPHFPINLHPDAHTALLALKSCVQVARTIPEDVKCKERLSIAIHDAVWTFLSNPSREFLANHEYGTLGPITQVTPRISRIQWCFRATGCNVIIRRKGEFDDQDFKTYQELVQDYLTDGPNTAFTTMRETKNRFDSVVASMPMIARFSWDYDYKVISMDGSPIPVQTLLNSWQSCLVKLSTSVHKLFRGFAYDDILSIIDAKLIPIPEEAPNWMSDSRMQLDYLYSFIGEDRNRLKPFRNAFLKYLVNDRALFNQVNGEIYPITNAIWGWFADLQDVVNLMWYLCHVTSPGTGRGREWENIYYANHPSHPKNLHCMNGIAGFENRYNKNQFVKGHSECILPAHVGNTVQMKKEYCDNYLFHVFLRYGKPMTSFDYSKYLMQITQSTIGLALGLRDYRQLDTALLNQLARLSLEKADQEDLEVEEMHLMSGHSAQTARAHYGVSSTESTSFISSDLVASQQRKALIWQGAIGFLHPHIRSKAANVPSSDSSITFSPKVMQQALAPIFKSIINESKKEVLDAINQGINDLKHHISETAISSNHQMLENLTGRSAIPSYPAPAIRVPPGLKALVHRTCFPHLPIFEFSSPQQAEAVGSVITQDHTFVVLPTGGGKSIAFFAAPVVKPGCYIVILPLISLLQDMKRRADKFGYQSIIWLEDTFDFSQPGLILVPAHQAGTDQFRNWTHLQGVRKHIRRIFVDECHHIIMDKAFRECFERLVFLTKLGIPFTFLSATLRPADMPEIIRTLQISPQAPIREIRAYTVRLNHIYSHERVTRECLETSILSWVEPRKMLEGLSRAIIYVSSRKQAEEIADMLSVHYLHSGLSREEKGNVAQRWRDGAEHSHRVLVATSAFGEGIDWPTVAWVLSINPFGIICLVQWEGRAGRDGSPVECHTIFSRLPVLDIRIRGDPKGVVALIKRLTGPDCVRLSHESLDREVHSCSALAGAQLCQNCRKALPDDLAGPSVIRLDRKLMKWPESRPNPIINPDLPLYNVANSAIPLQQQFSARDHAINEFEKVLDLISARGCIYCFVDGTTHLEDTVHNFHLKYNLLRQKFKNSVTKGLKDGLSMPPNIHVPYCYTCWVPFRQVGSNHPIPEIGQEWDESKCPYYTIEKAIVPTLISYIWGKDEIMQKIEVELGVSWRDQGEAQRRDWSNTLFSPT</sequence>
<dbReference type="PROSITE" id="PS51194">
    <property type="entry name" value="HELICASE_CTER"/>
    <property type="match status" value="1"/>
</dbReference>
<feature type="region of interest" description="Disordered" evidence="7">
    <location>
        <begin position="81"/>
        <end position="145"/>
    </location>
</feature>